<keyword evidence="2" id="KW-1185">Reference proteome</keyword>
<organism evidence="1 2">
    <name type="scientific">Lacisediminihabitans changchengi</name>
    <dbReference type="NCBI Taxonomy" id="2787634"/>
    <lineage>
        <taxon>Bacteria</taxon>
        <taxon>Bacillati</taxon>
        <taxon>Actinomycetota</taxon>
        <taxon>Actinomycetes</taxon>
        <taxon>Micrococcales</taxon>
        <taxon>Microbacteriaceae</taxon>
        <taxon>Lacisediminihabitans</taxon>
    </lineage>
</organism>
<proteinExistence type="predicted"/>
<evidence type="ECO:0000313" key="1">
    <source>
        <dbReference type="EMBL" id="MBK4347223.1"/>
    </source>
</evidence>
<dbReference type="PROSITE" id="PS51257">
    <property type="entry name" value="PROKAR_LIPOPROTEIN"/>
    <property type="match status" value="1"/>
</dbReference>
<dbReference type="RefSeq" id="WP_200555588.1">
    <property type="nucleotide sequence ID" value="NZ_JAEPES010000002.1"/>
</dbReference>
<name>A0A934W1U0_9MICO</name>
<reference evidence="1" key="1">
    <citation type="submission" date="2021-01" db="EMBL/GenBank/DDBJ databases">
        <title>Lacisediminihabitans sp. nov. strain G11-30, isolated from Antarctic Soil.</title>
        <authorList>
            <person name="Li J."/>
        </authorList>
    </citation>
    <scope>NUCLEOTIDE SEQUENCE</scope>
    <source>
        <strain evidence="1">G11-30</strain>
    </source>
</reference>
<accession>A0A934W1U0</accession>
<sequence length="165" mass="17577">MRRSRALPVLPALAGVVVVLALVTGCSSTVKQAPRALDDLAQALGRTQSETKTLLTTVEPDASAESTASRWLGLIEKYKDPAQDACKVTTKVITLVGDQPEVPATFPTEYTEELYRVSALDHSHMQMALLNGYAFLSLSSTSPSQKATADASLGQQILKVADTVC</sequence>
<evidence type="ECO:0000313" key="2">
    <source>
        <dbReference type="Proteomes" id="UP000636458"/>
    </source>
</evidence>
<comment type="caution">
    <text evidence="1">The sequence shown here is derived from an EMBL/GenBank/DDBJ whole genome shotgun (WGS) entry which is preliminary data.</text>
</comment>
<gene>
    <name evidence="1" type="ORF">IV501_06215</name>
</gene>
<dbReference type="Proteomes" id="UP000636458">
    <property type="component" value="Unassembled WGS sequence"/>
</dbReference>
<protein>
    <submittedName>
        <fullName evidence="1">Uncharacterized protein</fullName>
    </submittedName>
</protein>
<dbReference type="EMBL" id="JAEPES010000002">
    <property type="protein sequence ID" value="MBK4347223.1"/>
    <property type="molecule type" value="Genomic_DNA"/>
</dbReference>
<dbReference type="AlphaFoldDB" id="A0A934W1U0"/>